<dbReference type="AlphaFoldDB" id="A0AA40A2X4"/>
<feature type="region of interest" description="Disordered" evidence="1">
    <location>
        <begin position="144"/>
        <end position="166"/>
    </location>
</feature>
<feature type="region of interest" description="Disordered" evidence="1">
    <location>
        <begin position="80"/>
        <end position="110"/>
    </location>
</feature>
<evidence type="ECO:0000256" key="1">
    <source>
        <dbReference type="SAM" id="MobiDB-lite"/>
    </source>
</evidence>
<organism evidence="3 4">
    <name type="scientific">Lasiosphaeris hirsuta</name>
    <dbReference type="NCBI Taxonomy" id="260670"/>
    <lineage>
        <taxon>Eukaryota</taxon>
        <taxon>Fungi</taxon>
        <taxon>Dikarya</taxon>
        <taxon>Ascomycota</taxon>
        <taxon>Pezizomycotina</taxon>
        <taxon>Sordariomycetes</taxon>
        <taxon>Sordariomycetidae</taxon>
        <taxon>Sordariales</taxon>
        <taxon>Lasiosphaeriaceae</taxon>
        <taxon>Lasiosphaeris</taxon>
    </lineage>
</organism>
<reference evidence="3" key="1">
    <citation type="submission" date="2023-06" db="EMBL/GenBank/DDBJ databases">
        <title>Genome-scale phylogeny and comparative genomics of the fungal order Sordariales.</title>
        <authorList>
            <consortium name="Lawrence Berkeley National Laboratory"/>
            <person name="Hensen N."/>
            <person name="Bonometti L."/>
            <person name="Westerberg I."/>
            <person name="Brannstrom I.O."/>
            <person name="Guillou S."/>
            <person name="Cros-Aarteil S."/>
            <person name="Calhoun S."/>
            <person name="Haridas S."/>
            <person name="Kuo A."/>
            <person name="Mondo S."/>
            <person name="Pangilinan J."/>
            <person name="Riley R."/>
            <person name="Labutti K."/>
            <person name="Andreopoulos B."/>
            <person name="Lipzen A."/>
            <person name="Chen C."/>
            <person name="Yanf M."/>
            <person name="Daum C."/>
            <person name="Ng V."/>
            <person name="Clum A."/>
            <person name="Steindorff A."/>
            <person name="Ohm R."/>
            <person name="Martin F."/>
            <person name="Silar P."/>
            <person name="Natvig D."/>
            <person name="Lalanne C."/>
            <person name="Gautier V."/>
            <person name="Ament-Velasquez S.L."/>
            <person name="Kruys A."/>
            <person name="Hutchinson M.I."/>
            <person name="Powell A.J."/>
            <person name="Barry K."/>
            <person name="Miller A.N."/>
            <person name="Grigoriev I.V."/>
            <person name="Debuchy R."/>
            <person name="Gladieux P."/>
            <person name="Thoren M.H."/>
            <person name="Johannesson H."/>
        </authorList>
    </citation>
    <scope>NUCLEOTIDE SEQUENCE</scope>
    <source>
        <strain evidence="3">SMH4607-1</strain>
    </source>
</reference>
<evidence type="ECO:0000256" key="2">
    <source>
        <dbReference type="SAM" id="SignalP"/>
    </source>
</evidence>
<name>A0AA40A2X4_9PEZI</name>
<gene>
    <name evidence="3" type="ORF">B0H67DRAFT_589898</name>
</gene>
<keyword evidence="2" id="KW-0732">Signal</keyword>
<feature type="chain" id="PRO_5041282791" evidence="2">
    <location>
        <begin position="39"/>
        <end position="227"/>
    </location>
</feature>
<evidence type="ECO:0000313" key="3">
    <source>
        <dbReference type="EMBL" id="KAK0708299.1"/>
    </source>
</evidence>
<feature type="signal peptide" evidence="2">
    <location>
        <begin position="1"/>
        <end position="38"/>
    </location>
</feature>
<comment type="caution">
    <text evidence="3">The sequence shown here is derived from an EMBL/GenBank/DDBJ whole genome shotgun (WGS) entry which is preliminary data.</text>
</comment>
<proteinExistence type="predicted"/>
<keyword evidence="4" id="KW-1185">Reference proteome</keyword>
<dbReference type="Proteomes" id="UP001172102">
    <property type="component" value="Unassembled WGS sequence"/>
</dbReference>
<sequence>MLRDMRTMERPRHISRDHQSSIIFFLLMLCLLGRASRAEVGVLSAITGNAARIIGFSHYILQLVSAKLFVICTSVHHGTPNRPLPVPPPLQARTEPRMMGKDPAPSPPPKAKARLLLQLRPQRTAHLLATALLAAASSHSIRSHFPSRPENRIPHPHPATAPAVRRRRVHAYTSPDPIYRCSIFIVATEFAGPRHEFCPSYPRLANSAGFPCLKLVRLKKCRIRAGM</sequence>
<protein>
    <submittedName>
        <fullName evidence="3">Uncharacterized protein</fullName>
    </submittedName>
</protein>
<dbReference type="EMBL" id="JAUKUA010000006">
    <property type="protein sequence ID" value="KAK0708299.1"/>
    <property type="molecule type" value="Genomic_DNA"/>
</dbReference>
<accession>A0AA40A2X4</accession>
<evidence type="ECO:0000313" key="4">
    <source>
        <dbReference type="Proteomes" id="UP001172102"/>
    </source>
</evidence>